<evidence type="ECO:0000313" key="2">
    <source>
        <dbReference type="Proteomes" id="UP001620295"/>
    </source>
</evidence>
<evidence type="ECO:0000313" key="1">
    <source>
        <dbReference type="EMBL" id="MFK4272466.1"/>
    </source>
</evidence>
<comment type="caution">
    <text evidence="1">The sequence shown here is derived from an EMBL/GenBank/DDBJ whole genome shotgun (WGS) entry which is preliminary data.</text>
</comment>
<name>A0ABW8M2Q7_9ACTN</name>
<organism evidence="1 2">
    <name type="scientific">Streptomyces milbemycinicus</name>
    <dbReference type="NCBI Taxonomy" id="476552"/>
    <lineage>
        <taxon>Bacteria</taxon>
        <taxon>Bacillati</taxon>
        <taxon>Actinomycetota</taxon>
        <taxon>Actinomycetes</taxon>
        <taxon>Kitasatosporales</taxon>
        <taxon>Streptomycetaceae</taxon>
        <taxon>Streptomyces</taxon>
    </lineage>
</organism>
<dbReference type="Proteomes" id="UP001620295">
    <property type="component" value="Unassembled WGS sequence"/>
</dbReference>
<accession>A0ABW8M2Q7</accession>
<dbReference type="RefSeq" id="WP_404748778.1">
    <property type="nucleotide sequence ID" value="NZ_JBJDQH010000027.1"/>
</dbReference>
<reference evidence="1 2" key="1">
    <citation type="submission" date="2024-11" db="EMBL/GenBank/DDBJ databases">
        <title>The Natural Products Discovery Center: Release of the First 8490 Sequenced Strains for Exploring Actinobacteria Biosynthetic Diversity.</title>
        <authorList>
            <person name="Kalkreuter E."/>
            <person name="Kautsar S.A."/>
            <person name="Yang D."/>
            <person name="Bader C.D."/>
            <person name="Teijaro C.N."/>
            <person name="Fluegel L."/>
            <person name="Davis C.M."/>
            <person name="Simpson J.R."/>
            <person name="Lauterbach L."/>
            <person name="Steele A.D."/>
            <person name="Gui C."/>
            <person name="Meng S."/>
            <person name="Li G."/>
            <person name="Viehrig K."/>
            <person name="Ye F."/>
            <person name="Su P."/>
            <person name="Kiefer A.F."/>
            <person name="Nichols A."/>
            <person name="Cepeda A.J."/>
            <person name="Yan W."/>
            <person name="Fan B."/>
            <person name="Jiang Y."/>
            <person name="Adhikari A."/>
            <person name="Zheng C.-J."/>
            <person name="Schuster L."/>
            <person name="Cowan T.M."/>
            <person name="Smanski M.J."/>
            <person name="Chevrette M.G."/>
            <person name="De Carvalho L.P.S."/>
            <person name="Shen B."/>
        </authorList>
    </citation>
    <scope>NUCLEOTIDE SEQUENCE [LARGE SCALE GENOMIC DNA]</scope>
    <source>
        <strain evidence="1 2">NPDC020863</strain>
    </source>
</reference>
<dbReference type="EMBL" id="JBJDQH010000027">
    <property type="protein sequence ID" value="MFK4272466.1"/>
    <property type="molecule type" value="Genomic_DNA"/>
</dbReference>
<keyword evidence="2" id="KW-1185">Reference proteome</keyword>
<protein>
    <submittedName>
        <fullName evidence="1">Uncharacterized protein</fullName>
    </submittedName>
</protein>
<sequence>MTATIDTLLADAQIPLSTPRRFDVAAALRRLAADASRRTPTVEMPRAAQTGQRLGVVCRWVLNEPDAAEHVDKIAEGPDRRPLTEEEMDIDGALVFACLLYLTGHPESAQFWWQLAAGAGSRAAAYCLHLHHLAVGESRRAWHWFHQLTHSMADTAPPDAAFLEGLEIFARYVRTNGSRVIAPTDRLESEVDRLAARTPGSSVIVARPDSQLVARLQEFAADR</sequence>
<gene>
    <name evidence="1" type="ORF">ACI2L5_47440</name>
</gene>
<proteinExistence type="predicted"/>